<dbReference type="EMBL" id="FN656097">
    <property type="protein sequence ID" value="CBY40761.1"/>
    <property type="molecule type" value="Genomic_DNA"/>
</dbReference>
<evidence type="ECO:0000256" key="1">
    <source>
        <dbReference type="SAM" id="Coils"/>
    </source>
</evidence>
<dbReference type="AlphaFoldDB" id="E4YZ83"/>
<reference evidence="3" key="1">
    <citation type="journal article" date="2010" name="Science">
        <title>Plasticity of animal genome architecture unmasked by rapid evolution of a pelagic tunicate.</title>
        <authorList>
            <person name="Denoeud F."/>
            <person name="Henriet S."/>
            <person name="Mungpakdee S."/>
            <person name="Aury J.M."/>
            <person name="Da Silva C."/>
            <person name="Brinkmann H."/>
            <person name="Mikhaleva J."/>
            <person name="Olsen L.C."/>
            <person name="Jubin C."/>
            <person name="Canestro C."/>
            <person name="Bouquet J.M."/>
            <person name="Danks G."/>
            <person name="Poulain J."/>
            <person name="Campsteijn C."/>
            <person name="Adamski M."/>
            <person name="Cross I."/>
            <person name="Yadetie F."/>
            <person name="Muffato M."/>
            <person name="Louis A."/>
            <person name="Butcher S."/>
            <person name="Tsagkogeorga G."/>
            <person name="Konrad A."/>
            <person name="Singh S."/>
            <person name="Jensen M.F."/>
            <person name="Cong E.H."/>
            <person name="Eikeseth-Otteraa H."/>
            <person name="Noel B."/>
            <person name="Anthouard V."/>
            <person name="Porcel B.M."/>
            <person name="Kachouri-Lafond R."/>
            <person name="Nishino A."/>
            <person name="Ugolini M."/>
            <person name="Chourrout P."/>
            <person name="Nishida H."/>
            <person name="Aasland R."/>
            <person name="Huzurbazar S."/>
            <person name="Westhof E."/>
            <person name="Delsuc F."/>
            <person name="Lehrach H."/>
            <person name="Reinhardt R."/>
            <person name="Weissenbach J."/>
            <person name="Roy S.W."/>
            <person name="Artiguenave F."/>
            <person name="Postlethwait J.H."/>
            <person name="Manak J.R."/>
            <person name="Thompson E.M."/>
            <person name="Jaillon O."/>
            <person name="Du Pasquier L."/>
            <person name="Boudinot P."/>
            <person name="Liberles D.A."/>
            <person name="Volff J.N."/>
            <person name="Philippe H."/>
            <person name="Lenhard B."/>
            <person name="Roest Crollius H."/>
            <person name="Wincker P."/>
            <person name="Chourrout D."/>
        </authorList>
    </citation>
    <scope>NUCLEOTIDE SEQUENCE [LARGE SCALE GENOMIC DNA]</scope>
</reference>
<feature type="chain" id="PRO_5003194284" evidence="2">
    <location>
        <begin position="17"/>
        <end position="221"/>
    </location>
</feature>
<feature type="non-terminal residue" evidence="3">
    <location>
        <position position="1"/>
    </location>
</feature>
<dbReference type="Proteomes" id="UP000011014">
    <property type="component" value="Unassembled WGS sequence"/>
</dbReference>
<proteinExistence type="predicted"/>
<evidence type="ECO:0000313" key="3">
    <source>
        <dbReference type="EMBL" id="CBY40761.1"/>
    </source>
</evidence>
<name>E4YZ83_OIKDI</name>
<evidence type="ECO:0000256" key="2">
    <source>
        <dbReference type="SAM" id="SignalP"/>
    </source>
</evidence>
<keyword evidence="2" id="KW-0732">Signal</keyword>
<protein>
    <submittedName>
        <fullName evidence="3">Uncharacterized protein</fullName>
    </submittedName>
</protein>
<accession>E4YZ83</accession>
<sequence length="221" mass="25633">LTLKFLIILVRHLSSPLTMMIFGKRRRYVRPRPLNQYSSFQNLSSRERLFGKKIIGQAFGFSAGRNFGLIRTQNRSVGGHIFSSSFFLHNSANRLIVLFCKKGVCYRLMSSSRAGAKMNKMSDEIKELDNLLLKTKVENYQKTAIIAEKQIQLLKTENAQMKESILNLQKREQEITPHFNQKRLKKASFPKMPEKDSRCVLCKQTKPEKKKYSSKSYAFLD</sequence>
<keyword evidence="1" id="KW-0175">Coiled coil</keyword>
<feature type="coiled-coil region" evidence="1">
    <location>
        <begin position="118"/>
        <end position="171"/>
    </location>
</feature>
<organism evidence="3">
    <name type="scientific">Oikopleura dioica</name>
    <name type="common">Tunicate</name>
    <dbReference type="NCBI Taxonomy" id="34765"/>
    <lineage>
        <taxon>Eukaryota</taxon>
        <taxon>Metazoa</taxon>
        <taxon>Chordata</taxon>
        <taxon>Tunicata</taxon>
        <taxon>Appendicularia</taxon>
        <taxon>Copelata</taxon>
        <taxon>Oikopleuridae</taxon>
        <taxon>Oikopleura</taxon>
    </lineage>
</organism>
<feature type="signal peptide" evidence="2">
    <location>
        <begin position="1"/>
        <end position="16"/>
    </location>
</feature>
<gene>
    <name evidence="3" type="ORF">GSOID_T00022794001</name>
</gene>